<dbReference type="EMBL" id="WHPN01000392">
    <property type="protein sequence ID" value="KAF4406009.1"/>
    <property type="molecule type" value="Genomic_DNA"/>
</dbReference>
<feature type="compositionally biased region" description="Basic and acidic residues" evidence="1">
    <location>
        <begin position="101"/>
        <end position="115"/>
    </location>
</feature>
<gene>
    <name evidence="2" type="ORF">GCU69_27455</name>
</gene>
<protein>
    <recommendedName>
        <fullName evidence="4">Transcriptional regulator, AbiEi antitoxin, Type IV TA system</fullName>
    </recommendedName>
</protein>
<sequence length="387" mass="40915">MNHNTPLSPHPLRPPADGRRLVLTARQLREHRVGAATAAERCRPGGPWQQILPGVYLLHPGPPTSEERLHAALLYAGRPAPGRAVPEQPGPENRVPSAPERMPEREPGPAPDRTRGCLSDGPDGPDGPTGAPGSGSGTGSGEPFGSAVITGEAALALHCLPSAPPLISLDRFDVLVPRSRRVRSTGHVRIVRTARLPRPLEITGVPVAPLPRALADAAARLTDAAGVRGLLTEAVRAGCCEAGALVRELSRARLLTRPHVMEAADALLAQGRAVAEGRLYAMVREHRLPEPLWNVDLRLPGGPGFGRVDAYWPEQAVALRIDHGRPDDGALPAGAPREQFERYGLTLVGAAPGRLRDAPDEQATVVRTALMAAPDCEPPAPVVALPH</sequence>
<organism evidence="2 3">
    <name type="scientific">Streptomyces lycii</name>
    <dbReference type="NCBI Taxonomy" id="2654337"/>
    <lineage>
        <taxon>Bacteria</taxon>
        <taxon>Bacillati</taxon>
        <taxon>Actinomycetota</taxon>
        <taxon>Actinomycetes</taxon>
        <taxon>Kitasatosporales</taxon>
        <taxon>Streptomycetaceae</taxon>
        <taxon>Streptomyces</taxon>
    </lineage>
</organism>
<comment type="caution">
    <text evidence="2">The sequence shown here is derived from an EMBL/GenBank/DDBJ whole genome shotgun (WGS) entry which is preliminary data.</text>
</comment>
<evidence type="ECO:0000313" key="2">
    <source>
        <dbReference type="EMBL" id="KAF4406009.1"/>
    </source>
</evidence>
<feature type="region of interest" description="Disordered" evidence="1">
    <location>
        <begin position="79"/>
        <end position="145"/>
    </location>
</feature>
<keyword evidence="3" id="KW-1185">Reference proteome</keyword>
<accession>A0ABQ7FEB0</accession>
<evidence type="ECO:0000256" key="1">
    <source>
        <dbReference type="SAM" id="MobiDB-lite"/>
    </source>
</evidence>
<evidence type="ECO:0008006" key="4">
    <source>
        <dbReference type="Google" id="ProtNLM"/>
    </source>
</evidence>
<feature type="compositionally biased region" description="Gly residues" evidence="1">
    <location>
        <begin position="130"/>
        <end position="142"/>
    </location>
</feature>
<name>A0ABQ7FEB0_9ACTN</name>
<dbReference type="Proteomes" id="UP000621266">
    <property type="component" value="Unassembled WGS sequence"/>
</dbReference>
<evidence type="ECO:0000313" key="3">
    <source>
        <dbReference type="Proteomes" id="UP000621266"/>
    </source>
</evidence>
<dbReference type="RefSeq" id="WP_156207438.1">
    <property type="nucleotide sequence ID" value="NZ_WHPN01000392.1"/>
</dbReference>
<reference evidence="2 3" key="1">
    <citation type="submission" date="2019-10" db="EMBL/GenBank/DDBJ databases">
        <title>Streptomyces tenebrisbrunneis sp.nov., an endogenous actinomycete isolated from of Lycium ruthenicum.</title>
        <authorList>
            <person name="Ma L."/>
        </authorList>
    </citation>
    <scope>NUCLEOTIDE SEQUENCE [LARGE SCALE GENOMIC DNA]</scope>
    <source>
        <strain evidence="2 3">TRM 66187</strain>
    </source>
</reference>
<feature type="compositionally biased region" description="Low complexity" evidence="1">
    <location>
        <begin position="119"/>
        <end position="129"/>
    </location>
</feature>
<proteinExistence type="predicted"/>